<feature type="domain" description="Core-binding (CB)" evidence="7">
    <location>
        <begin position="5"/>
        <end position="85"/>
    </location>
</feature>
<dbReference type="PANTHER" id="PTHR30349:SF41">
    <property type="entry name" value="INTEGRASE_RECOMBINASE PROTEIN MJ0367-RELATED"/>
    <property type="match status" value="1"/>
</dbReference>
<keyword evidence="4" id="KW-0233">DNA recombination</keyword>
<dbReference type="GO" id="GO:0006310">
    <property type="term" value="P:DNA recombination"/>
    <property type="evidence" value="ECO:0007669"/>
    <property type="project" value="UniProtKB-KW"/>
</dbReference>
<dbReference type="InterPro" id="IPR004107">
    <property type="entry name" value="Integrase_SAM-like_N"/>
</dbReference>
<dbReference type="InterPro" id="IPR010998">
    <property type="entry name" value="Integrase_recombinase_N"/>
</dbReference>
<gene>
    <name evidence="8" type="ORF">BXY64_3706</name>
</gene>
<sequence>MKVSYAISELINKFCNDADVKENSRKLYKLNLKRFFIWLSAKGKDQRTVYRADIIEYKNDMLSKHEVTTAESYLVAVKMFYKWLGEKDWHANVASGIKMPRRNRVFKKKALLPDQISTLLNGFELSTDKGKRDYAIVNMMLRNGLRCTEVIRFNIGDICEENGKLGINVWGKARNDKVWMPLTDKAFDPVHDYLLTRKKLNDDQPLFASLAYNNRSGRLSPVSLSTIIKQKMIKVGINDKHITAHSLRHTTAQMLLRAGVELYEVQKYLRHTSSKTTEIYMQSINDELIHRNNPGKKLDELF</sequence>
<evidence type="ECO:0000313" key="8">
    <source>
        <dbReference type="EMBL" id="RKD96760.1"/>
    </source>
</evidence>
<dbReference type="InterPro" id="IPR013762">
    <property type="entry name" value="Integrase-like_cat_sf"/>
</dbReference>
<evidence type="ECO:0000256" key="3">
    <source>
        <dbReference type="ARBA" id="ARBA00023125"/>
    </source>
</evidence>
<name>A0A419WMP9_9BACT</name>
<dbReference type="PANTHER" id="PTHR30349">
    <property type="entry name" value="PHAGE INTEGRASE-RELATED"/>
    <property type="match status" value="1"/>
</dbReference>
<dbReference type="EMBL" id="RAPQ01000012">
    <property type="protein sequence ID" value="RKD96760.1"/>
    <property type="molecule type" value="Genomic_DNA"/>
</dbReference>
<dbReference type="AlphaFoldDB" id="A0A419WMP9"/>
<proteinExistence type="inferred from homology"/>
<evidence type="ECO:0000256" key="1">
    <source>
        <dbReference type="ARBA" id="ARBA00008857"/>
    </source>
</evidence>
<organism evidence="8 9">
    <name type="scientific">Marinifilum flexuosum</name>
    <dbReference type="NCBI Taxonomy" id="1117708"/>
    <lineage>
        <taxon>Bacteria</taxon>
        <taxon>Pseudomonadati</taxon>
        <taxon>Bacteroidota</taxon>
        <taxon>Bacteroidia</taxon>
        <taxon>Marinilabiliales</taxon>
        <taxon>Marinifilaceae</taxon>
    </lineage>
</organism>
<dbReference type="PROSITE" id="PS51898">
    <property type="entry name" value="TYR_RECOMBINASE"/>
    <property type="match status" value="1"/>
</dbReference>
<protein>
    <submittedName>
        <fullName evidence="8">Integrase/recombinase XerC/integrase/recombinase XerD</fullName>
    </submittedName>
</protein>
<comment type="similarity">
    <text evidence="1">Belongs to the 'phage' integrase family.</text>
</comment>
<evidence type="ECO:0000256" key="5">
    <source>
        <dbReference type="PROSITE-ProRule" id="PRU01248"/>
    </source>
</evidence>
<dbReference type="SUPFAM" id="SSF56349">
    <property type="entry name" value="DNA breaking-rejoining enzymes"/>
    <property type="match status" value="1"/>
</dbReference>
<dbReference type="InterPro" id="IPR002104">
    <property type="entry name" value="Integrase_catalytic"/>
</dbReference>
<comment type="caution">
    <text evidence="8">The sequence shown here is derived from an EMBL/GenBank/DDBJ whole genome shotgun (WGS) entry which is preliminary data.</text>
</comment>
<evidence type="ECO:0000259" key="7">
    <source>
        <dbReference type="PROSITE" id="PS51900"/>
    </source>
</evidence>
<reference evidence="8 9" key="1">
    <citation type="submission" date="2018-09" db="EMBL/GenBank/DDBJ databases">
        <title>Genomic Encyclopedia of Archaeal and Bacterial Type Strains, Phase II (KMG-II): from individual species to whole genera.</title>
        <authorList>
            <person name="Goeker M."/>
        </authorList>
    </citation>
    <scope>NUCLEOTIDE SEQUENCE [LARGE SCALE GENOMIC DNA]</scope>
    <source>
        <strain evidence="8 9">DSM 21950</strain>
    </source>
</reference>
<dbReference type="InterPro" id="IPR044068">
    <property type="entry name" value="CB"/>
</dbReference>
<dbReference type="InterPro" id="IPR050090">
    <property type="entry name" value="Tyrosine_recombinase_XerCD"/>
</dbReference>
<dbReference type="Gene3D" id="1.10.443.10">
    <property type="entry name" value="Intergrase catalytic core"/>
    <property type="match status" value="1"/>
</dbReference>
<feature type="domain" description="Tyr recombinase" evidence="6">
    <location>
        <begin position="106"/>
        <end position="293"/>
    </location>
</feature>
<dbReference type="InterPro" id="IPR011010">
    <property type="entry name" value="DNA_brk_join_enz"/>
</dbReference>
<evidence type="ECO:0000259" key="6">
    <source>
        <dbReference type="PROSITE" id="PS51898"/>
    </source>
</evidence>
<dbReference type="Proteomes" id="UP000284531">
    <property type="component" value="Unassembled WGS sequence"/>
</dbReference>
<keyword evidence="9" id="KW-1185">Reference proteome</keyword>
<dbReference type="Pfam" id="PF00589">
    <property type="entry name" value="Phage_integrase"/>
    <property type="match status" value="1"/>
</dbReference>
<evidence type="ECO:0000256" key="2">
    <source>
        <dbReference type="ARBA" id="ARBA00022908"/>
    </source>
</evidence>
<dbReference type="RefSeq" id="WP_120241416.1">
    <property type="nucleotide sequence ID" value="NZ_RAPQ01000012.1"/>
</dbReference>
<dbReference type="GO" id="GO:0015074">
    <property type="term" value="P:DNA integration"/>
    <property type="evidence" value="ECO:0007669"/>
    <property type="project" value="UniProtKB-KW"/>
</dbReference>
<dbReference type="OrthoDB" id="9801717at2"/>
<dbReference type="PROSITE" id="PS51900">
    <property type="entry name" value="CB"/>
    <property type="match status" value="1"/>
</dbReference>
<dbReference type="Pfam" id="PF13495">
    <property type="entry name" value="Phage_int_SAM_4"/>
    <property type="match status" value="1"/>
</dbReference>
<dbReference type="Gene3D" id="1.10.150.130">
    <property type="match status" value="1"/>
</dbReference>
<evidence type="ECO:0000313" key="9">
    <source>
        <dbReference type="Proteomes" id="UP000284531"/>
    </source>
</evidence>
<keyword evidence="3 5" id="KW-0238">DNA-binding</keyword>
<evidence type="ECO:0000256" key="4">
    <source>
        <dbReference type="ARBA" id="ARBA00023172"/>
    </source>
</evidence>
<keyword evidence="2" id="KW-0229">DNA integration</keyword>
<accession>A0A419WMP9</accession>
<dbReference type="GO" id="GO:0003677">
    <property type="term" value="F:DNA binding"/>
    <property type="evidence" value="ECO:0007669"/>
    <property type="project" value="UniProtKB-UniRule"/>
</dbReference>